<feature type="region of interest" description="Disordered" evidence="1">
    <location>
        <begin position="99"/>
        <end position="127"/>
    </location>
</feature>
<evidence type="ECO:0000313" key="3">
    <source>
        <dbReference type="Proteomes" id="UP001163336"/>
    </source>
</evidence>
<protein>
    <recommendedName>
        <fullName evidence="4">Tetratricopeptide repeat protein</fullName>
    </recommendedName>
</protein>
<proteinExistence type="predicted"/>
<dbReference type="Proteomes" id="UP001163336">
    <property type="component" value="Chromosome"/>
</dbReference>
<dbReference type="Pfam" id="PF13432">
    <property type="entry name" value="TPR_16"/>
    <property type="match status" value="1"/>
</dbReference>
<dbReference type="SMART" id="SM00028">
    <property type="entry name" value="TPR"/>
    <property type="match status" value="3"/>
</dbReference>
<name>A0ABM8C6J5_9BURK</name>
<evidence type="ECO:0008006" key="4">
    <source>
        <dbReference type="Google" id="ProtNLM"/>
    </source>
</evidence>
<accession>A0ABM8C6J5</accession>
<dbReference type="EMBL" id="AP026966">
    <property type="protein sequence ID" value="BDT58870.1"/>
    <property type="molecule type" value="Genomic_DNA"/>
</dbReference>
<reference evidence="2" key="1">
    <citation type="submission" date="2022-11" db="EMBL/GenBank/DDBJ databases">
        <title>Isolation and characterization of PLA-degrading bacterium Massilia sp. from Antarctic soil.</title>
        <authorList>
            <person name="Sato K."/>
            <person name="Gomez-Fuentes C."/>
            <person name="Ahmad S.A."/>
            <person name="Zulkharnain A."/>
        </authorList>
    </citation>
    <scope>NUCLEOTIDE SEQUENCE</scope>
    <source>
        <strain evidence="2">N-3</strain>
    </source>
</reference>
<evidence type="ECO:0000256" key="1">
    <source>
        <dbReference type="SAM" id="MobiDB-lite"/>
    </source>
</evidence>
<sequence>MSLINRMLQDLDARAGQPGAAPLPSDVRPVAPPARAWPLNRVAIAAGAAALVTAAGFAGWRFLGPQPVPAPTPAAAARAAPPPAAPAVAAPVVAFEVPVPPRQEPPPAAPAAAQEATPEPLAQAVAPAPAPAKPVKAAASRIIAAAPVKPAVAKPAVAAQGGRIETPAQRADNAYRRALAVLEDGRVTEAIAGLRAALKVEPRHEAARQTLVGLLIEAKHPDEAIRELGAALALDPRQRAMAMLMARLQIERGSPGIDTLLRTLPYAAGNAEYHAFLAGALQRAQRHREAIGHYETALRSAPGNGVWWMGLGVSLEAEKRDLEAAVAYRRALDSETLSAPLREFVERKLRQLGR</sequence>
<organism evidence="2 3">
    <name type="scientific">Massilia varians</name>
    <dbReference type="NCBI Taxonomy" id="457921"/>
    <lineage>
        <taxon>Bacteria</taxon>
        <taxon>Pseudomonadati</taxon>
        <taxon>Pseudomonadota</taxon>
        <taxon>Betaproteobacteria</taxon>
        <taxon>Burkholderiales</taxon>
        <taxon>Oxalobacteraceae</taxon>
        <taxon>Telluria group</taxon>
        <taxon>Massilia</taxon>
    </lineage>
</organism>
<evidence type="ECO:0000313" key="2">
    <source>
        <dbReference type="EMBL" id="BDT58870.1"/>
    </source>
</evidence>
<feature type="compositionally biased region" description="Low complexity" evidence="1">
    <location>
        <begin position="110"/>
        <end position="127"/>
    </location>
</feature>
<feature type="compositionally biased region" description="Pro residues" evidence="1">
    <location>
        <begin position="99"/>
        <end position="109"/>
    </location>
</feature>
<dbReference type="InterPro" id="IPR011990">
    <property type="entry name" value="TPR-like_helical_dom_sf"/>
</dbReference>
<keyword evidence="3" id="KW-1185">Reference proteome</keyword>
<dbReference type="SUPFAM" id="SSF48452">
    <property type="entry name" value="TPR-like"/>
    <property type="match status" value="1"/>
</dbReference>
<gene>
    <name evidence="2" type="ORF">MasN3_23640</name>
</gene>
<dbReference type="Pfam" id="PF14559">
    <property type="entry name" value="TPR_19"/>
    <property type="match status" value="1"/>
</dbReference>
<dbReference type="Gene3D" id="1.25.40.10">
    <property type="entry name" value="Tetratricopeptide repeat domain"/>
    <property type="match status" value="2"/>
</dbReference>
<dbReference type="InterPro" id="IPR019734">
    <property type="entry name" value="TPR_rpt"/>
</dbReference>
<dbReference type="RefSeq" id="WP_281914316.1">
    <property type="nucleotide sequence ID" value="NZ_AP026966.1"/>
</dbReference>